<dbReference type="GO" id="GO:0071949">
    <property type="term" value="F:FAD binding"/>
    <property type="evidence" value="ECO:0007669"/>
    <property type="project" value="TreeGrafter"/>
</dbReference>
<dbReference type="Proteomes" id="UP000054251">
    <property type="component" value="Unassembled WGS sequence"/>
</dbReference>
<keyword evidence="6" id="KW-0274">FAD</keyword>
<dbReference type="GO" id="GO:0071500">
    <property type="term" value="P:cellular response to nitrosative stress"/>
    <property type="evidence" value="ECO:0007669"/>
    <property type="project" value="TreeGrafter"/>
</dbReference>
<evidence type="ECO:0000256" key="3">
    <source>
        <dbReference type="ARBA" id="ARBA00022617"/>
    </source>
</evidence>
<dbReference type="SUPFAM" id="SSF52343">
    <property type="entry name" value="Ferredoxin reductase-like, C-terminal NADP-linked domain"/>
    <property type="match status" value="1"/>
</dbReference>
<dbReference type="OrthoDB" id="436496at2759"/>
<evidence type="ECO:0000259" key="8">
    <source>
        <dbReference type="PROSITE" id="PS51384"/>
    </source>
</evidence>
<dbReference type="PROSITE" id="PS51384">
    <property type="entry name" value="FAD_FR"/>
    <property type="match status" value="1"/>
</dbReference>
<dbReference type="InterPro" id="IPR001433">
    <property type="entry name" value="OxRdtase_FAD/NAD-bd"/>
</dbReference>
<dbReference type="Gene3D" id="2.40.30.10">
    <property type="entry name" value="Translation factors"/>
    <property type="match status" value="1"/>
</dbReference>
<keyword evidence="3" id="KW-0349">Heme</keyword>
<feature type="domain" description="FAD-binding FR-type" evidence="8">
    <location>
        <begin position="4"/>
        <end position="109"/>
    </location>
</feature>
<dbReference type="GO" id="GO:0046210">
    <property type="term" value="P:nitric oxide catabolic process"/>
    <property type="evidence" value="ECO:0007669"/>
    <property type="project" value="TreeGrafter"/>
</dbReference>
<evidence type="ECO:0000256" key="5">
    <source>
        <dbReference type="ARBA" id="ARBA00022723"/>
    </source>
</evidence>
<comment type="caution">
    <text evidence="9">The sequence shown here is derived from an EMBL/GenBank/DDBJ whole genome shotgun (WGS) entry which is preliminary data.</text>
</comment>
<dbReference type="PRINTS" id="PR00409">
    <property type="entry name" value="PHDIOXRDTASE"/>
</dbReference>
<dbReference type="SUPFAM" id="SSF63380">
    <property type="entry name" value="Riboflavin synthase domain-like"/>
    <property type="match status" value="1"/>
</dbReference>
<dbReference type="RefSeq" id="XP_015464537.1">
    <property type="nucleotide sequence ID" value="XM_015614641.1"/>
</dbReference>
<keyword evidence="7" id="KW-0408">Iron</keyword>
<dbReference type="PANTHER" id="PTHR43396">
    <property type="entry name" value="FLAVOHEMOPROTEIN"/>
    <property type="match status" value="1"/>
</dbReference>
<reference evidence="9 10" key="1">
    <citation type="submission" date="2015-11" db="EMBL/GenBank/DDBJ databases">
        <title>The genome of Debaryomyces fabryi.</title>
        <authorList>
            <person name="Tafer H."/>
            <person name="Lopandic K."/>
        </authorList>
    </citation>
    <scope>NUCLEOTIDE SEQUENCE [LARGE SCALE GENOMIC DNA]</scope>
    <source>
        <strain evidence="9 10">CBS 789</strain>
    </source>
</reference>
<sequence length="247" mass="28504">MEWDGFRDFKISRIESESVDVKSVYFKPADGKKIAIPKRGQYICVRFKLPGSFSEKSREYSLSQYPNSDEYRISVRLVEGGQISSFVHNGLQVDSTIRVSPPAGQFFYIESDVDKPVVLFVGGIGITPLVSIAEKALESGRQVYMFNSNRRIETRPFTTWLLDLKEKYYDQFKLTEFISNESESDLEVIDELETRRLEAQDFEFVDPNFDYYLLGPSSYMEFVKGELIQRGVQESEISTEFFGPMEV</sequence>
<keyword evidence="10" id="KW-1185">Reference proteome</keyword>
<evidence type="ECO:0000313" key="10">
    <source>
        <dbReference type="Proteomes" id="UP000054251"/>
    </source>
</evidence>
<dbReference type="CDD" id="cd06184">
    <property type="entry name" value="flavohem_like_fad_nad_binding"/>
    <property type="match status" value="1"/>
</dbReference>
<evidence type="ECO:0000256" key="4">
    <source>
        <dbReference type="ARBA" id="ARBA00022630"/>
    </source>
</evidence>
<keyword evidence="4" id="KW-0285">Flavoprotein</keyword>
<dbReference type="InterPro" id="IPR008333">
    <property type="entry name" value="Cbr1-like_FAD-bd_dom"/>
</dbReference>
<organism evidence="9 10">
    <name type="scientific">Debaryomyces fabryi</name>
    <dbReference type="NCBI Taxonomy" id="58627"/>
    <lineage>
        <taxon>Eukaryota</taxon>
        <taxon>Fungi</taxon>
        <taxon>Dikarya</taxon>
        <taxon>Ascomycota</taxon>
        <taxon>Saccharomycotina</taxon>
        <taxon>Pichiomycetes</taxon>
        <taxon>Debaryomycetaceae</taxon>
        <taxon>Debaryomyces</taxon>
    </lineage>
</organism>
<accession>A0A0V1PQI6</accession>
<dbReference type="Pfam" id="PF00175">
    <property type="entry name" value="NAD_binding_1"/>
    <property type="match status" value="1"/>
</dbReference>
<evidence type="ECO:0000313" key="9">
    <source>
        <dbReference type="EMBL" id="KRZ98434.1"/>
    </source>
</evidence>
<protein>
    <recommendedName>
        <fullName evidence="8">FAD-binding FR-type domain-containing protein</fullName>
    </recommendedName>
</protein>
<evidence type="ECO:0000256" key="2">
    <source>
        <dbReference type="ARBA" id="ARBA00022575"/>
    </source>
</evidence>
<proteinExistence type="predicted"/>
<dbReference type="Gene3D" id="3.40.50.80">
    <property type="entry name" value="Nucleotide-binding domain of ferredoxin-NADP reductase (FNR) module"/>
    <property type="match status" value="1"/>
</dbReference>
<dbReference type="PANTHER" id="PTHR43396:SF3">
    <property type="entry name" value="FLAVOHEMOPROTEIN"/>
    <property type="match status" value="1"/>
</dbReference>
<evidence type="ECO:0000256" key="1">
    <source>
        <dbReference type="ARBA" id="ARBA00001974"/>
    </source>
</evidence>
<dbReference type="GO" id="GO:0008941">
    <property type="term" value="F:nitric oxide dioxygenase NAD(P)H activity"/>
    <property type="evidence" value="ECO:0007669"/>
    <property type="project" value="TreeGrafter"/>
</dbReference>
<dbReference type="InterPro" id="IPR017938">
    <property type="entry name" value="Riboflavin_synthase-like_b-brl"/>
</dbReference>
<evidence type="ECO:0000256" key="6">
    <source>
        <dbReference type="ARBA" id="ARBA00022827"/>
    </source>
</evidence>
<gene>
    <name evidence="9" type="ORF">AC631_05812</name>
</gene>
<dbReference type="InterPro" id="IPR039261">
    <property type="entry name" value="FNR_nucleotide-bd"/>
</dbReference>
<dbReference type="InterPro" id="IPR017927">
    <property type="entry name" value="FAD-bd_FR_type"/>
</dbReference>
<name>A0A0V1PQI6_9ASCO</name>
<dbReference type="AlphaFoldDB" id="A0A0V1PQI6"/>
<dbReference type="GeneID" id="26842821"/>
<evidence type="ECO:0000256" key="7">
    <source>
        <dbReference type="ARBA" id="ARBA00023004"/>
    </source>
</evidence>
<dbReference type="GO" id="GO:0046872">
    <property type="term" value="F:metal ion binding"/>
    <property type="evidence" value="ECO:0007669"/>
    <property type="project" value="UniProtKB-KW"/>
</dbReference>
<keyword evidence="5" id="KW-0479">Metal-binding</keyword>
<dbReference type="Pfam" id="PF00970">
    <property type="entry name" value="FAD_binding_6"/>
    <property type="match status" value="1"/>
</dbReference>
<keyword evidence="2" id="KW-0216">Detoxification</keyword>
<comment type="cofactor">
    <cofactor evidence="1">
        <name>FAD</name>
        <dbReference type="ChEBI" id="CHEBI:57692"/>
    </cofactor>
</comment>
<dbReference type="EMBL" id="LMYN01000288">
    <property type="protein sequence ID" value="KRZ98434.1"/>
    <property type="molecule type" value="Genomic_DNA"/>
</dbReference>
<dbReference type="GO" id="GO:0009636">
    <property type="term" value="P:response to toxic substance"/>
    <property type="evidence" value="ECO:0007669"/>
    <property type="project" value="UniProtKB-KW"/>
</dbReference>